<feature type="transmembrane region" description="Helical" evidence="14">
    <location>
        <begin position="294"/>
        <end position="317"/>
    </location>
</feature>
<keyword evidence="9 16" id="KW-0418">Kinase</keyword>
<keyword evidence="14" id="KW-0472">Membrane</keyword>
<dbReference type="PANTHER" id="PTHR43065:SF46">
    <property type="entry name" value="C4-DICARBOXYLATE TRANSPORT SENSOR PROTEIN DCTB"/>
    <property type="match status" value="1"/>
</dbReference>
<accession>A0A501WK61</accession>
<dbReference type="InterPro" id="IPR029151">
    <property type="entry name" value="Sensor-like_sf"/>
</dbReference>
<keyword evidence="17" id="KW-1185">Reference proteome</keyword>
<keyword evidence="8" id="KW-0547">Nucleotide-binding</keyword>
<evidence type="ECO:0000256" key="6">
    <source>
        <dbReference type="ARBA" id="ARBA00022679"/>
    </source>
</evidence>
<keyword evidence="4" id="KW-1003">Cell membrane</keyword>
<feature type="domain" description="Histidine kinase" evidence="15">
    <location>
        <begin position="384"/>
        <end position="595"/>
    </location>
</feature>
<dbReference type="SUPFAM" id="SSF47384">
    <property type="entry name" value="Homodimeric domain of signal transducing histidine kinase"/>
    <property type="match status" value="1"/>
</dbReference>
<evidence type="ECO:0000256" key="14">
    <source>
        <dbReference type="SAM" id="Phobius"/>
    </source>
</evidence>
<keyword evidence="6" id="KW-0808">Transferase</keyword>
<sequence>MDDPVPPAASAAPSRRKVRLALLLGLLAVIGLALLAARIAGERAAAAELGRVAAALPLASSALTGVVEKQRVVPVVLARDPEVRAALAEGAGRAELDAKLAAIATESGASVIYVIGRDGVAISASNAGRPDSFVGADYGFRAYFTRALREGAAAQYALGTVSGRPGLYLSHRVEGPAGPLGVVVVKVEFDELEARWRESGLVALVIDERGVVLATSAPERRFTATRELGDPAEARRALQLGAAPIPVVPIDWTGEGFARLDGRIHASAAGPVTEAGLRWRLMLFAPVAGGIAAAAWNAALTTLLAGLLLVAGAYALWRRRRRAAERARALAEMNAELERRVAARTEELRAEIAEREGAENRARRLREELAQANRLSILGQIAAGVAHEINQPLAAIRAYADTGARFAALGNAEEARGNFGAIAKVTERIGAITAQLRGFARRGAAEERRVGVEEAIEGALALLSGRIREAGVEIRRGPLSGAAVRAGRIRLEQILVNLLGNALDALRGREAPQIRIAVAEGPETVSISIRDNGPGIGAAARETLFLPFNTTKETGLGLGLVISGDLAREFGGELRLDPEDGTLGASFTLELRRVE</sequence>
<dbReference type="Gene3D" id="3.30.565.10">
    <property type="entry name" value="Histidine kinase-like ATPase, C-terminal domain"/>
    <property type="match status" value="1"/>
</dbReference>
<dbReference type="AlphaFoldDB" id="A0A501WK61"/>
<dbReference type="SUPFAM" id="SSF55874">
    <property type="entry name" value="ATPase domain of HSP90 chaperone/DNA topoisomerase II/histidine kinase"/>
    <property type="match status" value="1"/>
</dbReference>
<dbReference type="OrthoDB" id="7568856at2"/>
<keyword evidence="11 14" id="KW-1133">Transmembrane helix</keyword>
<dbReference type="InterPro" id="IPR036097">
    <property type="entry name" value="HisK_dim/P_sf"/>
</dbReference>
<dbReference type="Pfam" id="PF00512">
    <property type="entry name" value="HisKA"/>
    <property type="match status" value="1"/>
</dbReference>
<evidence type="ECO:0000256" key="9">
    <source>
        <dbReference type="ARBA" id="ARBA00022777"/>
    </source>
</evidence>
<dbReference type="InterPro" id="IPR036890">
    <property type="entry name" value="HATPase_C_sf"/>
</dbReference>
<evidence type="ECO:0000259" key="15">
    <source>
        <dbReference type="PROSITE" id="PS50109"/>
    </source>
</evidence>
<feature type="coiled-coil region" evidence="13">
    <location>
        <begin position="320"/>
        <end position="375"/>
    </location>
</feature>
<dbReference type="PIRSF" id="PIRSF036431">
    <property type="entry name" value="STHK_DctB"/>
    <property type="match status" value="1"/>
</dbReference>
<comment type="caution">
    <text evidence="16">The sequence shown here is derived from an EMBL/GenBank/DDBJ whole genome shotgun (WGS) entry which is preliminary data.</text>
</comment>
<evidence type="ECO:0000256" key="4">
    <source>
        <dbReference type="ARBA" id="ARBA00022475"/>
    </source>
</evidence>
<dbReference type="RefSeq" id="WP_140454597.1">
    <property type="nucleotide sequence ID" value="NZ_VFRP01000012.1"/>
</dbReference>
<dbReference type="GO" id="GO:0000155">
    <property type="term" value="F:phosphorelay sensor kinase activity"/>
    <property type="evidence" value="ECO:0007669"/>
    <property type="project" value="InterPro"/>
</dbReference>
<evidence type="ECO:0000313" key="16">
    <source>
        <dbReference type="EMBL" id="TPE49899.1"/>
    </source>
</evidence>
<name>A0A501WK61_9RHOB</name>
<dbReference type="Gene3D" id="3.30.450.20">
    <property type="entry name" value="PAS domain"/>
    <property type="match status" value="2"/>
</dbReference>
<dbReference type="InterPro" id="IPR004358">
    <property type="entry name" value="Sig_transdc_His_kin-like_C"/>
</dbReference>
<dbReference type="InterPro" id="IPR017055">
    <property type="entry name" value="Sig_transdc_His_kinase_DctB"/>
</dbReference>
<comment type="subcellular location">
    <subcellularLocation>
        <location evidence="2">Cell membrane</location>
        <topology evidence="2">Multi-pass membrane protein</topology>
    </subcellularLocation>
</comment>
<evidence type="ECO:0000256" key="11">
    <source>
        <dbReference type="ARBA" id="ARBA00022989"/>
    </source>
</evidence>
<dbReference type="PROSITE" id="PS50109">
    <property type="entry name" value="HIS_KIN"/>
    <property type="match status" value="1"/>
</dbReference>
<evidence type="ECO:0000256" key="7">
    <source>
        <dbReference type="ARBA" id="ARBA00022692"/>
    </source>
</evidence>
<dbReference type="GO" id="GO:0005524">
    <property type="term" value="F:ATP binding"/>
    <property type="evidence" value="ECO:0007669"/>
    <property type="project" value="UniProtKB-KW"/>
</dbReference>
<protein>
    <recommendedName>
        <fullName evidence="3">histidine kinase</fullName>
        <ecNumber evidence="3">2.7.13.3</ecNumber>
    </recommendedName>
</protein>
<organism evidence="16 17">
    <name type="scientific">Amaricoccus solimangrovi</name>
    <dbReference type="NCBI Taxonomy" id="2589815"/>
    <lineage>
        <taxon>Bacteria</taxon>
        <taxon>Pseudomonadati</taxon>
        <taxon>Pseudomonadota</taxon>
        <taxon>Alphaproteobacteria</taxon>
        <taxon>Rhodobacterales</taxon>
        <taxon>Paracoccaceae</taxon>
        <taxon>Amaricoccus</taxon>
    </lineage>
</organism>
<evidence type="ECO:0000256" key="2">
    <source>
        <dbReference type="ARBA" id="ARBA00004651"/>
    </source>
</evidence>
<dbReference type="GO" id="GO:0005886">
    <property type="term" value="C:plasma membrane"/>
    <property type="evidence" value="ECO:0007669"/>
    <property type="project" value="UniProtKB-SubCell"/>
</dbReference>
<dbReference type="InterPro" id="IPR003594">
    <property type="entry name" value="HATPase_dom"/>
</dbReference>
<dbReference type="EC" id="2.7.13.3" evidence="3"/>
<evidence type="ECO:0000256" key="12">
    <source>
        <dbReference type="ARBA" id="ARBA00023012"/>
    </source>
</evidence>
<keyword evidence="13" id="KW-0175">Coiled coil</keyword>
<keyword evidence="12" id="KW-0902">Two-component regulatory system</keyword>
<dbReference type="CDD" id="cd00082">
    <property type="entry name" value="HisKA"/>
    <property type="match status" value="1"/>
</dbReference>
<dbReference type="EMBL" id="VFRP01000012">
    <property type="protein sequence ID" value="TPE49899.1"/>
    <property type="molecule type" value="Genomic_DNA"/>
</dbReference>
<dbReference type="Proteomes" id="UP000319255">
    <property type="component" value="Unassembled WGS sequence"/>
</dbReference>
<dbReference type="SUPFAM" id="SSF103190">
    <property type="entry name" value="Sensory domain-like"/>
    <property type="match status" value="1"/>
</dbReference>
<evidence type="ECO:0000256" key="3">
    <source>
        <dbReference type="ARBA" id="ARBA00012438"/>
    </source>
</evidence>
<evidence type="ECO:0000256" key="8">
    <source>
        <dbReference type="ARBA" id="ARBA00022741"/>
    </source>
</evidence>
<evidence type="ECO:0000256" key="5">
    <source>
        <dbReference type="ARBA" id="ARBA00022553"/>
    </source>
</evidence>
<evidence type="ECO:0000256" key="10">
    <source>
        <dbReference type="ARBA" id="ARBA00022840"/>
    </source>
</evidence>
<dbReference type="Pfam" id="PF02518">
    <property type="entry name" value="HATPase_c"/>
    <property type="match status" value="1"/>
</dbReference>
<proteinExistence type="predicted"/>
<evidence type="ECO:0000313" key="17">
    <source>
        <dbReference type="Proteomes" id="UP000319255"/>
    </source>
</evidence>
<dbReference type="SMART" id="SM00387">
    <property type="entry name" value="HATPase_c"/>
    <property type="match status" value="1"/>
</dbReference>
<dbReference type="PANTHER" id="PTHR43065">
    <property type="entry name" value="SENSOR HISTIDINE KINASE"/>
    <property type="match status" value="1"/>
</dbReference>
<dbReference type="InterPro" id="IPR005467">
    <property type="entry name" value="His_kinase_dom"/>
</dbReference>
<keyword evidence="7 14" id="KW-0812">Transmembrane</keyword>
<reference evidence="16 17" key="1">
    <citation type="submission" date="2019-06" db="EMBL/GenBank/DDBJ databases">
        <title>A novel bacterium of genus Amaricoccus, isolated from marine sediment.</title>
        <authorList>
            <person name="Huang H."/>
            <person name="Mo K."/>
            <person name="Hu Y."/>
        </authorList>
    </citation>
    <scope>NUCLEOTIDE SEQUENCE [LARGE SCALE GENOMIC DNA]</scope>
    <source>
        <strain evidence="16 17">HB172011</strain>
    </source>
</reference>
<dbReference type="SMART" id="SM00388">
    <property type="entry name" value="HisKA"/>
    <property type="match status" value="1"/>
</dbReference>
<comment type="catalytic activity">
    <reaction evidence="1">
        <text>ATP + protein L-histidine = ADP + protein N-phospho-L-histidine.</text>
        <dbReference type="EC" id="2.7.13.3"/>
    </reaction>
</comment>
<dbReference type="Gene3D" id="6.10.250.3020">
    <property type="match status" value="1"/>
</dbReference>
<dbReference type="Gene3D" id="1.10.287.130">
    <property type="match status" value="1"/>
</dbReference>
<keyword evidence="5" id="KW-0597">Phosphoprotein</keyword>
<keyword evidence="10" id="KW-0067">ATP-binding</keyword>
<evidence type="ECO:0000256" key="1">
    <source>
        <dbReference type="ARBA" id="ARBA00000085"/>
    </source>
</evidence>
<gene>
    <name evidence="16" type="ORF">FJM51_13115</name>
</gene>
<evidence type="ECO:0000256" key="13">
    <source>
        <dbReference type="SAM" id="Coils"/>
    </source>
</evidence>
<dbReference type="PRINTS" id="PR00344">
    <property type="entry name" value="BCTRLSENSOR"/>
</dbReference>
<dbReference type="InterPro" id="IPR003661">
    <property type="entry name" value="HisK_dim/P_dom"/>
</dbReference>